<comment type="similarity">
    <text evidence="3">Belongs to the TBP family.</text>
</comment>
<dbReference type="CDD" id="cd04517">
    <property type="entry name" value="TLF"/>
    <property type="match status" value="1"/>
</dbReference>
<dbReference type="STRING" id="7222.B4JB23"/>
<dbReference type="InParanoid" id="B4JB23"/>
<keyword evidence="7" id="KW-0804">Transcription</keyword>
<evidence type="ECO:0000313" key="13">
    <source>
        <dbReference type="Proteomes" id="UP000001070"/>
    </source>
</evidence>
<dbReference type="AlphaFoldDB" id="B4JB23"/>
<evidence type="ECO:0000256" key="5">
    <source>
        <dbReference type="ARBA" id="ARBA00023015"/>
    </source>
</evidence>
<dbReference type="HOGENOM" id="CLU_050436_0_0_1"/>
<dbReference type="OrthoDB" id="303066at2759"/>
<dbReference type="FunFam" id="3.30.310.10:FF:000005">
    <property type="entry name" value="TATA box-binding protein-like 1"/>
    <property type="match status" value="1"/>
</dbReference>
<dbReference type="eggNOG" id="KOG3302">
    <property type="taxonomic scope" value="Eukaryota"/>
</dbReference>
<keyword evidence="4" id="KW-0963">Cytoplasm</keyword>
<proteinExistence type="inferred from homology"/>
<feature type="compositionally biased region" description="Polar residues" evidence="11">
    <location>
        <begin position="291"/>
        <end position="303"/>
    </location>
</feature>
<dbReference type="InterPro" id="IPR015445">
    <property type="entry name" value="TBP-like"/>
</dbReference>
<evidence type="ECO:0000256" key="11">
    <source>
        <dbReference type="SAM" id="MobiDB-lite"/>
    </source>
</evidence>
<sequence>MDETTMSNRAVTNANPEEALELDVVITNVVCSFSVRCHLNLQNIALKGSNVEYRRENGMLTMRLRRPYTTASIWSSGRITCTGAISEMQAKVAARRYARILEHLGFPVRFQSFRVVNVLATCCMPWPIKIVNFSMHNREMASYEPELYPGVTYRMRNPKATLRIFSTGNITVTAASVNAVETAVQRIYPLVNEFRSVRLSSSKKTESDSGEELADATGNAALPGKIPISTVVDSTFVAATKSSPPIIDAADNICGNARRRATACWASKLDKKRPRYNEASSQATVQANNLASSISHSKNNQLSRKPAKHFKDLN</sequence>
<evidence type="ECO:0000256" key="7">
    <source>
        <dbReference type="ARBA" id="ARBA00023163"/>
    </source>
</evidence>
<dbReference type="Pfam" id="PF00352">
    <property type="entry name" value="TBP"/>
    <property type="match status" value="2"/>
</dbReference>
<dbReference type="GO" id="GO:0006352">
    <property type="term" value="P:DNA-templated transcription initiation"/>
    <property type="evidence" value="ECO:0007669"/>
    <property type="project" value="InterPro"/>
</dbReference>
<dbReference type="GO" id="GO:0005634">
    <property type="term" value="C:nucleus"/>
    <property type="evidence" value="ECO:0007669"/>
    <property type="project" value="UniProtKB-SubCell"/>
</dbReference>
<dbReference type="EMBL" id="CH916368">
    <property type="protein sequence ID" value="EDW03915.1"/>
    <property type="molecule type" value="Genomic_DNA"/>
</dbReference>
<evidence type="ECO:0000256" key="1">
    <source>
        <dbReference type="ARBA" id="ARBA00004123"/>
    </source>
</evidence>
<dbReference type="GO" id="GO:0005737">
    <property type="term" value="C:cytoplasm"/>
    <property type="evidence" value="ECO:0007669"/>
    <property type="project" value="UniProtKB-SubCell"/>
</dbReference>
<keyword evidence="6" id="KW-0238">DNA-binding</keyword>
<dbReference type="SUPFAM" id="SSF55945">
    <property type="entry name" value="TATA-box binding protein-like"/>
    <property type="match status" value="2"/>
</dbReference>
<comment type="subcellular location">
    <subcellularLocation>
        <location evidence="2">Cytoplasm</location>
    </subcellularLocation>
    <subcellularLocation>
        <location evidence="1">Nucleus</location>
    </subcellularLocation>
</comment>
<name>B4JB23_DROGR</name>
<dbReference type="Proteomes" id="UP000001070">
    <property type="component" value="Unassembled WGS sequence"/>
</dbReference>
<dbReference type="FunFam" id="3.30.310.10:FF:000009">
    <property type="entry name" value="TatA box-binding protein-like protein 1"/>
    <property type="match status" value="1"/>
</dbReference>
<evidence type="ECO:0000313" key="12">
    <source>
        <dbReference type="EMBL" id="EDW03915.1"/>
    </source>
</evidence>
<dbReference type="PANTHER" id="PTHR10126">
    <property type="entry name" value="TATA-BOX BINDING PROTEIN"/>
    <property type="match status" value="1"/>
</dbReference>
<keyword evidence="5" id="KW-0805">Transcription regulation</keyword>
<evidence type="ECO:0000256" key="9">
    <source>
        <dbReference type="ARBA" id="ARBA00023474"/>
    </source>
</evidence>
<evidence type="ECO:0000256" key="2">
    <source>
        <dbReference type="ARBA" id="ARBA00004496"/>
    </source>
</evidence>
<feature type="region of interest" description="Disordered" evidence="11">
    <location>
        <begin position="291"/>
        <end position="314"/>
    </location>
</feature>
<evidence type="ECO:0000256" key="10">
    <source>
        <dbReference type="ARBA" id="ARBA00033173"/>
    </source>
</evidence>
<dbReference type="SMR" id="B4JB23"/>
<evidence type="ECO:0000256" key="8">
    <source>
        <dbReference type="ARBA" id="ARBA00023242"/>
    </source>
</evidence>
<accession>B4JB23</accession>
<dbReference type="GO" id="GO:0003677">
    <property type="term" value="F:DNA binding"/>
    <property type="evidence" value="ECO:0007669"/>
    <property type="project" value="UniProtKB-KW"/>
</dbReference>
<dbReference type="Gene3D" id="3.30.310.10">
    <property type="entry name" value="TATA-Binding Protein"/>
    <property type="match status" value="2"/>
</dbReference>
<evidence type="ECO:0000256" key="4">
    <source>
        <dbReference type="ARBA" id="ARBA00022490"/>
    </source>
</evidence>
<evidence type="ECO:0000256" key="3">
    <source>
        <dbReference type="ARBA" id="ARBA00005560"/>
    </source>
</evidence>
<keyword evidence="8" id="KW-0539">Nucleus</keyword>
<organism evidence="13">
    <name type="scientific">Drosophila grimshawi</name>
    <name type="common">Hawaiian fruit fly</name>
    <name type="synonym">Idiomyia grimshawi</name>
    <dbReference type="NCBI Taxonomy" id="7222"/>
    <lineage>
        <taxon>Eukaryota</taxon>
        <taxon>Metazoa</taxon>
        <taxon>Ecdysozoa</taxon>
        <taxon>Arthropoda</taxon>
        <taxon>Hexapoda</taxon>
        <taxon>Insecta</taxon>
        <taxon>Pterygota</taxon>
        <taxon>Neoptera</taxon>
        <taxon>Endopterygota</taxon>
        <taxon>Diptera</taxon>
        <taxon>Brachycera</taxon>
        <taxon>Muscomorpha</taxon>
        <taxon>Ephydroidea</taxon>
        <taxon>Drosophilidae</taxon>
        <taxon>Drosophila</taxon>
        <taxon>Hawaiian Drosophila</taxon>
    </lineage>
</organism>
<keyword evidence="13" id="KW-1185">Reference proteome</keyword>
<dbReference type="PhylomeDB" id="B4JB23"/>
<dbReference type="InterPro" id="IPR000814">
    <property type="entry name" value="TBP"/>
</dbReference>
<dbReference type="KEGG" id="dgr:6561401"/>
<dbReference type="InterPro" id="IPR012295">
    <property type="entry name" value="TBP_dom_sf"/>
</dbReference>
<gene>
    <name evidence="12" type="primary">Dgri\GH10255</name>
    <name evidence="12" type="ORF">Dgri_GH10255</name>
</gene>
<protein>
    <recommendedName>
        <fullName evidence="9">TATA box-binding protein-like 1</fullName>
    </recommendedName>
    <alternativeName>
        <fullName evidence="10">TBP-like factor</fullName>
    </alternativeName>
</protein>
<dbReference type="OMA" id="NICGNAR"/>
<reference evidence="12 13" key="1">
    <citation type="journal article" date="2007" name="Nature">
        <title>Evolution of genes and genomes on the Drosophila phylogeny.</title>
        <authorList>
            <consortium name="Drosophila 12 Genomes Consortium"/>
            <person name="Clark A.G."/>
            <person name="Eisen M.B."/>
            <person name="Smith D.R."/>
            <person name="Bergman C.M."/>
            <person name="Oliver B."/>
            <person name="Markow T.A."/>
            <person name="Kaufman T.C."/>
            <person name="Kellis M."/>
            <person name="Gelbart W."/>
            <person name="Iyer V.N."/>
            <person name="Pollard D.A."/>
            <person name="Sackton T.B."/>
            <person name="Larracuente A.M."/>
            <person name="Singh N.D."/>
            <person name="Abad J.P."/>
            <person name="Abt D.N."/>
            <person name="Adryan B."/>
            <person name="Aguade M."/>
            <person name="Akashi H."/>
            <person name="Anderson W.W."/>
            <person name="Aquadro C.F."/>
            <person name="Ardell D.H."/>
            <person name="Arguello R."/>
            <person name="Artieri C.G."/>
            <person name="Barbash D.A."/>
            <person name="Barker D."/>
            <person name="Barsanti P."/>
            <person name="Batterham P."/>
            <person name="Batzoglou S."/>
            <person name="Begun D."/>
            <person name="Bhutkar A."/>
            <person name="Blanco E."/>
            <person name="Bosak S.A."/>
            <person name="Bradley R.K."/>
            <person name="Brand A.D."/>
            <person name="Brent M.R."/>
            <person name="Brooks A.N."/>
            <person name="Brown R.H."/>
            <person name="Butlin R.K."/>
            <person name="Caggese C."/>
            <person name="Calvi B.R."/>
            <person name="Bernardo de Carvalho A."/>
            <person name="Caspi A."/>
            <person name="Castrezana S."/>
            <person name="Celniker S.E."/>
            <person name="Chang J.L."/>
            <person name="Chapple C."/>
            <person name="Chatterji S."/>
            <person name="Chinwalla A."/>
            <person name="Civetta A."/>
            <person name="Clifton S.W."/>
            <person name="Comeron J.M."/>
            <person name="Costello J.C."/>
            <person name="Coyne J.A."/>
            <person name="Daub J."/>
            <person name="David R.G."/>
            <person name="Delcher A.L."/>
            <person name="Delehaunty K."/>
            <person name="Do C.B."/>
            <person name="Ebling H."/>
            <person name="Edwards K."/>
            <person name="Eickbush T."/>
            <person name="Evans J.D."/>
            <person name="Filipski A."/>
            <person name="Findeiss S."/>
            <person name="Freyhult E."/>
            <person name="Fulton L."/>
            <person name="Fulton R."/>
            <person name="Garcia A.C."/>
            <person name="Gardiner A."/>
            <person name="Garfield D.A."/>
            <person name="Garvin B.E."/>
            <person name="Gibson G."/>
            <person name="Gilbert D."/>
            <person name="Gnerre S."/>
            <person name="Godfrey J."/>
            <person name="Good R."/>
            <person name="Gotea V."/>
            <person name="Gravely B."/>
            <person name="Greenberg A.J."/>
            <person name="Griffiths-Jones S."/>
            <person name="Gross S."/>
            <person name="Guigo R."/>
            <person name="Gustafson E.A."/>
            <person name="Haerty W."/>
            <person name="Hahn M.W."/>
            <person name="Halligan D.L."/>
            <person name="Halpern A.L."/>
            <person name="Halter G.M."/>
            <person name="Han M.V."/>
            <person name="Heger A."/>
            <person name="Hillier L."/>
            <person name="Hinrichs A.S."/>
            <person name="Holmes I."/>
            <person name="Hoskins R.A."/>
            <person name="Hubisz M.J."/>
            <person name="Hultmark D."/>
            <person name="Huntley M.A."/>
            <person name="Jaffe D.B."/>
            <person name="Jagadeeshan S."/>
            <person name="Jeck W.R."/>
            <person name="Johnson J."/>
            <person name="Jones C.D."/>
            <person name="Jordan W.C."/>
            <person name="Karpen G.H."/>
            <person name="Kataoka E."/>
            <person name="Keightley P.D."/>
            <person name="Kheradpour P."/>
            <person name="Kirkness E.F."/>
            <person name="Koerich L.B."/>
            <person name="Kristiansen K."/>
            <person name="Kudrna D."/>
            <person name="Kulathinal R.J."/>
            <person name="Kumar S."/>
            <person name="Kwok R."/>
            <person name="Lander E."/>
            <person name="Langley C.H."/>
            <person name="Lapoint R."/>
            <person name="Lazzaro B.P."/>
            <person name="Lee S.J."/>
            <person name="Levesque L."/>
            <person name="Li R."/>
            <person name="Lin C.F."/>
            <person name="Lin M.F."/>
            <person name="Lindblad-Toh K."/>
            <person name="Llopart A."/>
            <person name="Long M."/>
            <person name="Low L."/>
            <person name="Lozovsky E."/>
            <person name="Lu J."/>
            <person name="Luo M."/>
            <person name="Machado C.A."/>
            <person name="Makalowski W."/>
            <person name="Marzo M."/>
            <person name="Matsuda M."/>
            <person name="Matzkin L."/>
            <person name="McAllister B."/>
            <person name="McBride C.S."/>
            <person name="McKernan B."/>
            <person name="McKernan K."/>
            <person name="Mendez-Lago M."/>
            <person name="Minx P."/>
            <person name="Mollenhauer M.U."/>
            <person name="Montooth K."/>
            <person name="Mount S.M."/>
            <person name="Mu X."/>
            <person name="Myers E."/>
            <person name="Negre B."/>
            <person name="Newfeld S."/>
            <person name="Nielsen R."/>
            <person name="Noor M.A."/>
            <person name="O'Grady P."/>
            <person name="Pachter L."/>
            <person name="Papaceit M."/>
            <person name="Parisi M.J."/>
            <person name="Parisi M."/>
            <person name="Parts L."/>
            <person name="Pedersen J.S."/>
            <person name="Pesole G."/>
            <person name="Phillippy A.M."/>
            <person name="Ponting C.P."/>
            <person name="Pop M."/>
            <person name="Porcelli D."/>
            <person name="Powell J.R."/>
            <person name="Prohaska S."/>
            <person name="Pruitt K."/>
            <person name="Puig M."/>
            <person name="Quesneville H."/>
            <person name="Ram K.R."/>
            <person name="Rand D."/>
            <person name="Rasmussen M.D."/>
            <person name="Reed L.K."/>
            <person name="Reenan R."/>
            <person name="Reily A."/>
            <person name="Remington K.A."/>
            <person name="Rieger T.T."/>
            <person name="Ritchie M.G."/>
            <person name="Robin C."/>
            <person name="Rogers Y.H."/>
            <person name="Rohde C."/>
            <person name="Rozas J."/>
            <person name="Rubenfield M.J."/>
            <person name="Ruiz A."/>
            <person name="Russo S."/>
            <person name="Salzberg S.L."/>
            <person name="Sanchez-Gracia A."/>
            <person name="Saranga D.J."/>
            <person name="Sato H."/>
            <person name="Schaeffer S.W."/>
            <person name="Schatz M.C."/>
            <person name="Schlenke T."/>
            <person name="Schwartz R."/>
            <person name="Segarra C."/>
            <person name="Singh R.S."/>
            <person name="Sirot L."/>
            <person name="Sirota M."/>
            <person name="Sisneros N.B."/>
            <person name="Smith C.D."/>
            <person name="Smith T.F."/>
            <person name="Spieth J."/>
            <person name="Stage D.E."/>
            <person name="Stark A."/>
            <person name="Stephan W."/>
            <person name="Strausberg R.L."/>
            <person name="Strempel S."/>
            <person name="Sturgill D."/>
            <person name="Sutton G."/>
            <person name="Sutton G.G."/>
            <person name="Tao W."/>
            <person name="Teichmann S."/>
            <person name="Tobari Y.N."/>
            <person name="Tomimura Y."/>
            <person name="Tsolas J.M."/>
            <person name="Valente V.L."/>
            <person name="Venter E."/>
            <person name="Venter J.C."/>
            <person name="Vicario S."/>
            <person name="Vieira F.G."/>
            <person name="Vilella A.J."/>
            <person name="Villasante A."/>
            <person name="Walenz B."/>
            <person name="Wang J."/>
            <person name="Wasserman M."/>
            <person name="Watts T."/>
            <person name="Wilson D."/>
            <person name="Wilson R.K."/>
            <person name="Wing R.A."/>
            <person name="Wolfner M.F."/>
            <person name="Wong A."/>
            <person name="Wong G.K."/>
            <person name="Wu C.I."/>
            <person name="Wu G."/>
            <person name="Yamamoto D."/>
            <person name="Yang H.P."/>
            <person name="Yang S.P."/>
            <person name="Yorke J.A."/>
            <person name="Yoshida K."/>
            <person name="Zdobnov E."/>
            <person name="Zhang P."/>
            <person name="Zhang Y."/>
            <person name="Zimin A.V."/>
            <person name="Baldwin J."/>
            <person name="Abdouelleil A."/>
            <person name="Abdulkadir J."/>
            <person name="Abebe A."/>
            <person name="Abera B."/>
            <person name="Abreu J."/>
            <person name="Acer S.C."/>
            <person name="Aftuck L."/>
            <person name="Alexander A."/>
            <person name="An P."/>
            <person name="Anderson E."/>
            <person name="Anderson S."/>
            <person name="Arachi H."/>
            <person name="Azer M."/>
            <person name="Bachantsang P."/>
            <person name="Barry A."/>
            <person name="Bayul T."/>
            <person name="Berlin A."/>
            <person name="Bessette D."/>
            <person name="Bloom T."/>
            <person name="Blye J."/>
            <person name="Boguslavskiy L."/>
            <person name="Bonnet C."/>
            <person name="Boukhgalter B."/>
            <person name="Bourzgui I."/>
            <person name="Brown A."/>
            <person name="Cahill P."/>
            <person name="Channer S."/>
            <person name="Cheshatsang Y."/>
            <person name="Chuda L."/>
            <person name="Citroen M."/>
            <person name="Collymore A."/>
            <person name="Cooke P."/>
            <person name="Costello M."/>
            <person name="D'Aco K."/>
            <person name="Daza R."/>
            <person name="De Haan G."/>
            <person name="DeGray S."/>
            <person name="DeMaso C."/>
            <person name="Dhargay N."/>
            <person name="Dooley K."/>
            <person name="Dooley E."/>
            <person name="Doricent M."/>
            <person name="Dorje P."/>
            <person name="Dorjee K."/>
            <person name="Dupes A."/>
            <person name="Elong R."/>
            <person name="Falk J."/>
            <person name="Farina A."/>
            <person name="Faro S."/>
            <person name="Ferguson D."/>
            <person name="Fisher S."/>
            <person name="Foley C.D."/>
            <person name="Franke A."/>
            <person name="Friedrich D."/>
            <person name="Gadbois L."/>
            <person name="Gearin G."/>
            <person name="Gearin C.R."/>
            <person name="Giannoukos G."/>
            <person name="Goode T."/>
            <person name="Graham J."/>
            <person name="Grandbois E."/>
            <person name="Grewal S."/>
            <person name="Gyaltsen K."/>
            <person name="Hafez N."/>
            <person name="Hagos B."/>
            <person name="Hall J."/>
            <person name="Henson C."/>
            <person name="Hollinger A."/>
            <person name="Honan T."/>
            <person name="Huard M.D."/>
            <person name="Hughes L."/>
            <person name="Hurhula B."/>
            <person name="Husby M.E."/>
            <person name="Kamat A."/>
            <person name="Kanga B."/>
            <person name="Kashin S."/>
            <person name="Khazanovich D."/>
            <person name="Kisner P."/>
            <person name="Lance K."/>
            <person name="Lara M."/>
            <person name="Lee W."/>
            <person name="Lennon N."/>
            <person name="Letendre F."/>
            <person name="LeVine R."/>
            <person name="Lipovsky A."/>
            <person name="Liu X."/>
            <person name="Liu J."/>
            <person name="Liu S."/>
            <person name="Lokyitsang T."/>
            <person name="Lokyitsang Y."/>
            <person name="Lubonja R."/>
            <person name="Lui A."/>
            <person name="MacDonald P."/>
            <person name="Magnisalis V."/>
            <person name="Maru K."/>
            <person name="Matthews C."/>
            <person name="McCusker W."/>
            <person name="McDonough S."/>
            <person name="Mehta T."/>
            <person name="Meldrim J."/>
            <person name="Meneus L."/>
            <person name="Mihai O."/>
            <person name="Mihalev A."/>
            <person name="Mihova T."/>
            <person name="Mittelman R."/>
            <person name="Mlenga V."/>
            <person name="Montmayeur A."/>
            <person name="Mulrain L."/>
            <person name="Navidi A."/>
            <person name="Naylor J."/>
            <person name="Negash T."/>
            <person name="Nguyen T."/>
            <person name="Nguyen N."/>
            <person name="Nicol R."/>
            <person name="Norbu C."/>
            <person name="Norbu N."/>
            <person name="Novod N."/>
            <person name="O'Neill B."/>
            <person name="Osman S."/>
            <person name="Markiewicz E."/>
            <person name="Oyono O.L."/>
            <person name="Patti C."/>
            <person name="Phunkhang P."/>
            <person name="Pierre F."/>
            <person name="Priest M."/>
            <person name="Raghuraman S."/>
            <person name="Rege F."/>
            <person name="Reyes R."/>
            <person name="Rise C."/>
            <person name="Rogov P."/>
            <person name="Ross K."/>
            <person name="Ryan E."/>
            <person name="Settipalli S."/>
            <person name="Shea T."/>
            <person name="Sherpa N."/>
            <person name="Shi L."/>
            <person name="Shih D."/>
            <person name="Sparrow T."/>
            <person name="Spaulding J."/>
            <person name="Stalker J."/>
            <person name="Stange-Thomann N."/>
            <person name="Stavropoulos S."/>
            <person name="Stone C."/>
            <person name="Strader C."/>
            <person name="Tesfaye S."/>
            <person name="Thomson T."/>
            <person name="Thoulutsang Y."/>
            <person name="Thoulutsang D."/>
            <person name="Topham K."/>
            <person name="Topping I."/>
            <person name="Tsamla T."/>
            <person name="Vassiliev H."/>
            <person name="Vo A."/>
            <person name="Wangchuk T."/>
            <person name="Wangdi T."/>
            <person name="Weiand M."/>
            <person name="Wilkinson J."/>
            <person name="Wilson A."/>
            <person name="Yadav S."/>
            <person name="Young G."/>
            <person name="Yu Q."/>
            <person name="Zembek L."/>
            <person name="Zhong D."/>
            <person name="Zimmer A."/>
            <person name="Zwirko Z."/>
            <person name="Jaffe D.B."/>
            <person name="Alvarez P."/>
            <person name="Brockman W."/>
            <person name="Butler J."/>
            <person name="Chin C."/>
            <person name="Gnerre S."/>
            <person name="Grabherr M."/>
            <person name="Kleber M."/>
            <person name="Mauceli E."/>
            <person name="MacCallum I."/>
        </authorList>
    </citation>
    <scope>NUCLEOTIDE SEQUENCE [LARGE SCALE GENOMIC DNA]</scope>
    <source>
        <strain evidence="13">Tucson 15287-2541.00</strain>
    </source>
</reference>
<evidence type="ECO:0000256" key="6">
    <source>
        <dbReference type="ARBA" id="ARBA00023125"/>
    </source>
</evidence>
<dbReference type="PRINTS" id="PR00686">
    <property type="entry name" value="TIFACTORIID"/>
</dbReference>